<evidence type="ECO:0000313" key="3">
    <source>
        <dbReference type="Proteomes" id="UP001148018"/>
    </source>
</evidence>
<name>A0A9Q0DBT1_9TELE</name>
<organism evidence="2 3">
    <name type="scientific">Muraenolepis orangiensis</name>
    <name type="common">Patagonian moray cod</name>
    <dbReference type="NCBI Taxonomy" id="630683"/>
    <lineage>
        <taxon>Eukaryota</taxon>
        <taxon>Metazoa</taxon>
        <taxon>Chordata</taxon>
        <taxon>Craniata</taxon>
        <taxon>Vertebrata</taxon>
        <taxon>Euteleostomi</taxon>
        <taxon>Actinopterygii</taxon>
        <taxon>Neopterygii</taxon>
        <taxon>Teleostei</taxon>
        <taxon>Neoteleostei</taxon>
        <taxon>Acanthomorphata</taxon>
        <taxon>Zeiogadaria</taxon>
        <taxon>Gadariae</taxon>
        <taxon>Gadiformes</taxon>
        <taxon>Muraenolepidoidei</taxon>
        <taxon>Muraenolepididae</taxon>
        <taxon>Muraenolepis</taxon>
    </lineage>
</organism>
<keyword evidence="3" id="KW-1185">Reference proteome</keyword>
<reference evidence="2" key="1">
    <citation type="submission" date="2022-07" db="EMBL/GenBank/DDBJ databases">
        <title>Chromosome-level genome of Muraenolepis orangiensis.</title>
        <authorList>
            <person name="Kim J."/>
        </authorList>
    </citation>
    <scope>NUCLEOTIDE SEQUENCE</scope>
    <source>
        <strain evidence="2">KU_S4_2022</strain>
        <tissue evidence="2">Muscle</tissue>
    </source>
</reference>
<protein>
    <submittedName>
        <fullName evidence="2">Uncharacterized protein</fullName>
    </submittedName>
</protein>
<evidence type="ECO:0000256" key="1">
    <source>
        <dbReference type="SAM" id="MobiDB-lite"/>
    </source>
</evidence>
<comment type="caution">
    <text evidence="2">The sequence shown here is derived from an EMBL/GenBank/DDBJ whole genome shotgun (WGS) entry which is preliminary data.</text>
</comment>
<dbReference type="Proteomes" id="UP001148018">
    <property type="component" value="Unassembled WGS sequence"/>
</dbReference>
<dbReference type="EMBL" id="JANIIK010000118">
    <property type="protein sequence ID" value="KAJ3585645.1"/>
    <property type="molecule type" value="Genomic_DNA"/>
</dbReference>
<dbReference type="AlphaFoldDB" id="A0A9Q0DBT1"/>
<accession>A0A9Q0DBT1</accession>
<proteinExistence type="predicted"/>
<gene>
    <name evidence="2" type="ORF">NHX12_014364</name>
</gene>
<sequence length="73" mass="7986">MLPAAGLISEAGGGSELRVASDRRHLYPDDKRPQAAITHHPNRPSREDQTSCPELTFLPTTCDHDGSACEWQS</sequence>
<evidence type="ECO:0000313" key="2">
    <source>
        <dbReference type="EMBL" id="KAJ3585645.1"/>
    </source>
</evidence>
<feature type="region of interest" description="Disordered" evidence="1">
    <location>
        <begin position="28"/>
        <end position="53"/>
    </location>
</feature>